<dbReference type="Proteomes" id="UP000800038">
    <property type="component" value="Unassembled WGS sequence"/>
</dbReference>
<gene>
    <name evidence="1" type="ORF">EJ02DRAFT_83642</name>
</gene>
<protein>
    <submittedName>
        <fullName evidence="1">Uncharacterized protein</fullName>
    </submittedName>
</protein>
<evidence type="ECO:0000313" key="1">
    <source>
        <dbReference type="EMBL" id="KAF1944599.1"/>
    </source>
</evidence>
<sequence>MRGKATVDIQRPSTSVIWYHYFELREHPKHKLACAQVVVKNEGGGSKLPDGWHPQSAVTRVPLLTQLFHRTCPSPKVTKLAHTWLFRGFCYPRTGAPGETITDDWNSISQACSFRDEMAELRKLDVKRVFRLSTRDTAYQKEVKDRLYLP</sequence>
<keyword evidence="2" id="KW-1185">Reference proteome</keyword>
<organism evidence="1 2">
    <name type="scientific">Clathrospora elynae</name>
    <dbReference type="NCBI Taxonomy" id="706981"/>
    <lineage>
        <taxon>Eukaryota</taxon>
        <taxon>Fungi</taxon>
        <taxon>Dikarya</taxon>
        <taxon>Ascomycota</taxon>
        <taxon>Pezizomycotina</taxon>
        <taxon>Dothideomycetes</taxon>
        <taxon>Pleosporomycetidae</taxon>
        <taxon>Pleosporales</taxon>
        <taxon>Diademaceae</taxon>
        <taxon>Clathrospora</taxon>
    </lineage>
</organism>
<name>A0A6A5SYX3_9PLEO</name>
<dbReference type="OrthoDB" id="338622at2759"/>
<proteinExistence type="predicted"/>
<reference evidence="1" key="1">
    <citation type="journal article" date="2020" name="Stud. Mycol.">
        <title>101 Dothideomycetes genomes: a test case for predicting lifestyles and emergence of pathogens.</title>
        <authorList>
            <person name="Haridas S."/>
            <person name="Albert R."/>
            <person name="Binder M."/>
            <person name="Bloem J."/>
            <person name="Labutti K."/>
            <person name="Salamov A."/>
            <person name="Andreopoulos B."/>
            <person name="Baker S."/>
            <person name="Barry K."/>
            <person name="Bills G."/>
            <person name="Bluhm B."/>
            <person name="Cannon C."/>
            <person name="Castanera R."/>
            <person name="Culley D."/>
            <person name="Daum C."/>
            <person name="Ezra D."/>
            <person name="Gonzalez J."/>
            <person name="Henrissat B."/>
            <person name="Kuo A."/>
            <person name="Liang C."/>
            <person name="Lipzen A."/>
            <person name="Lutzoni F."/>
            <person name="Magnuson J."/>
            <person name="Mondo S."/>
            <person name="Nolan M."/>
            <person name="Ohm R."/>
            <person name="Pangilinan J."/>
            <person name="Park H.-J."/>
            <person name="Ramirez L."/>
            <person name="Alfaro M."/>
            <person name="Sun H."/>
            <person name="Tritt A."/>
            <person name="Yoshinaga Y."/>
            <person name="Zwiers L.-H."/>
            <person name="Turgeon B."/>
            <person name="Goodwin S."/>
            <person name="Spatafora J."/>
            <person name="Crous P."/>
            <person name="Grigoriev I."/>
        </authorList>
    </citation>
    <scope>NUCLEOTIDE SEQUENCE</scope>
    <source>
        <strain evidence="1">CBS 161.51</strain>
    </source>
</reference>
<dbReference type="EMBL" id="ML976015">
    <property type="protein sequence ID" value="KAF1944599.1"/>
    <property type="molecule type" value="Genomic_DNA"/>
</dbReference>
<evidence type="ECO:0000313" key="2">
    <source>
        <dbReference type="Proteomes" id="UP000800038"/>
    </source>
</evidence>
<dbReference type="AlphaFoldDB" id="A0A6A5SYX3"/>
<accession>A0A6A5SYX3</accession>